<reference evidence="1" key="4">
    <citation type="submission" date="2019-03" db="UniProtKB">
        <authorList>
            <consortium name="EnsemblPlants"/>
        </authorList>
    </citation>
    <scope>IDENTIFICATION</scope>
</reference>
<dbReference type="Gramene" id="AET3Gv20168400.1">
    <property type="protein sequence ID" value="AET3Gv20168400.1"/>
    <property type="gene ID" value="AET3Gv20168400"/>
</dbReference>
<reference evidence="1" key="3">
    <citation type="journal article" date="2017" name="Nature">
        <title>Genome sequence of the progenitor of the wheat D genome Aegilops tauschii.</title>
        <authorList>
            <person name="Luo M.C."/>
            <person name="Gu Y.Q."/>
            <person name="Puiu D."/>
            <person name="Wang H."/>
            <person name="Twardziok S.O."/>
            <person name="Deal K.R."/>
            <person name="Huo N."/>
            <person name="Zhu T."/>
            <person name="Wang L."/>
            <person name="Wang Y."/>
            <person name="McGuire P.E."/>
            <person name="Liu S."/>
            <person name="Long H."/>
            <person name="Ramasamy R.K."/>
            <person name="Rodriguez J.C."/>
            <person name="Van S.L."/>
            <person name="Yuan L."/>
            <person name="Wang Z."/>
            <person name="Xia Z."/>
            <person name="Xiao L."/>
            <person name="Anderson O.D."/>
            <person name="Ouyang S."/>
            <person name="Liang Y."/>
            <person name="Zimin A.V."/>
            <person name="Pertea G."/>
            <person name="Qi P."/>
            <person name="Bennetzen J.L."/>
            <person name="Dai X."/>
            <person name="Dawson M.W."/>
            <person name="Muller H.G."/>
            <person name="Kugler K."/>
            <person name="Rivarola-Duarte L."/>
            <person name="Spannagl M."/>
            <person name="Mayer K.F.X."/>
            <person name="Lu F.H."/>
            <person name="Bevan M.W."/>
            <person name="Leroy P."/>
            <person name="Li P."/>
            <person name="You F.M."/>
            <person name="Sun Q."/>
            <person name="Liu Z."/>
            <person name="Lyons E."/>
            <person name="Wicker T."/>
            <person name="Salzberg S.L."/>
            <person name="Devos K.M."/>
            <person name="Dvorak J."/>
        </authorList>
    </citation>
    <scope>NUCLEOTIDE SEQUENCE [LARGE SCALE GENOMIC DNA]</scope>
    <source>
        <strain evidence="1">cv. AL8/78</strain>
    </source>
</reference>
<evidence type="ECO:0000313" key="1">
    <source>
        <dbReference type="EnsemblPlants" id="AET3Gv20168400.1"/>
    </source>
</evidence>
<dbReference type="AlphaFoldDB" id="A0A453DZH8"/>
<reference evidence="2" key="1">
    <citation type="journal article" date="2014" name="Science">
        <title>Ancient hybridizations among the ancestral genomes of bread wheat.</title>
        <authorList>
            <consortium name="International Wheat Genome Sequencing Consortium,"/>
            <person name="Marcussen T."/>
            <person name="Sandve S.R."/>
            <person name="Heier L."/>
            <person name="Spannagl M."/>
            <person name="Pfeifer M."/>
            <person name="Jakobsen K.S."/>
            <person name="Wulff B.B."/>
            <person name="Steuernagel B."/>
            <person name="Mayer K.F."/>
            <person name="Olsen O.A."/>
        </authorList>
    </citation>
    <scope>NUCLEOTIDE SEQUENCE [LARGE SCALE GENOMIC DNA]</scope>
    <source>
        <strain evidence="2">cv. AL8/78</strain>
    </source>
</reference>
<organism evidence="1 2">
    <name type="scientific">Aegilops tauschii subsp. strangulata</name>
    <name type="common">Goatgrass</name>
    <dbReference type="NCBI Taxonomy" id="200361"/>
    <lineage>
        <taxon>Eukaryota</taxon>
        <taxon>Viridiplantae</taxon>
        <taxon>Streptophyta</taxon>
        <taxon>Embryophyta</taxon>
        <taxon>Tracheophyta</taxon>
        <taxon>Spermatophyta</taxon>
        <taxon>Magnoliopsida</taxon>
        <taxon>Liliopsida</taxon>
        <taxon>Poales</taxon>
        <taxon>Poaceae</taxon>
        <taxon>BOP clade</taxon>
        <taxon>Pooideae</taxon>
        <taxon>Triticodae</taxon>
        <taxon>Triticeae</taxon>
        <taxon>Triticinae</taxon>
        <taxon>Aegilops</taxon>
    </lineage>
</organism>
<evidence type="ECO:0000313" key="2">
    <source>
        <dbReference type="Proteomes" id="UP000015105"/>
    </source>
</evidence>
<proteinExistence type="predicted"/>
<keyword evidence="2" id="KW-1185">Reference proteome</keyword>
<name>A0A453DZH8_AEGTS</name>
<accession>A0A453DZH8</accession>
<sequence>MTLIYFFYFCRAIHQRITGSIFGSSYTTRHGRTSFARLINSCKISTKMANGWKIVVQTRSSDNTEPLGLPREVGWGSWPRDLPIPVSGCNEIGHADL</sequence>
<dbReference type="EnsemblPlants" id="AET3Gv20168400.1">
    <property type="protein sequence ID" value="AET3Gv20168400.1"/>
    <property type="gene ID" value="AET3Gv20168400"/>
</dbReference>
<reference evidence="1" key="5">
    <citation type="journal article" date="2021" name="G3 (Bethesda)">
        <title>Aegilops tauschii genome assembly Aet v5.0 features greater sequence contiguity and improved annotation.</title>
        <authorList>
            <person name="Wang L."/>
            <person name="Zhu T."/>
            <person name="Rodriguez J.C."/>
            <person name="Deal K.R."/>
            <person name="Dubcovsky J."/>
            <person name="McGuire P.E."/>
            <person name="Lux T."/>
            <person name="Spannagl M."/>
            <person name="Mayer K.F.X."/>
            <person name="Baldrich P."/>
            <person name="Meyers B.C."/>
            <person name="Huo N."/>
            <person name="Gu Y.Q."/>
            <person name="Zhou H."/>
            <person name="Devos K.M."/>
            <person name="Bennetzen J.L."/>
            <person name="Unver T."/>
            <person name="Budak H."/>
            <person name="Gulick P.J."/>
            <person name="Galiba G."/>
            <person name="Kalapos B."/>
            <person name="Nelson D.R."/>
            <person name="Li P."/>
            <person name="You F.M."/>
            <person name="Luo M.C."/>
            <person name="Dvorak J."/>
        </authorList>
    </citation>
    <scope>NUCLEOTIDE SEQUENCE [LARGE SCALE GENOMIC DNA]</scope>
    <source>
        <strain evidence="1">cv. AL8/78</strain>
    </source>
</reference>
<protein>
    <submittedName>
        <fullName evidence="1">Uncharacterized protein</fullName>
    </submittedName>
</protein>
<dbReference type="Proteomes" id="UP000015105">
    <property type="component" value="Chromosome 3D"/>
</dbReference>
<reference evidence="2" key="2">
    <citation type="journal article" date="2017" name="Nat. Plants">
        <title>The Aegilops tauschii genome reveals multiple impacts of transposons.</title>
        <authorList>
            <person name="Zhao G."/>
            <person name="Zou C."/>
            <person name="Li K."/>
            <person name="Wang K."/>
            <person name="Li T."/>
            <person name="Gao L."/>
            <person name="Zhang X."/>
            <person name="Wang H."/>
            <person name="Yang Z."/>
            <person name="Liu X."/>
            <person name="Jiang W."/>
            <person name="Mao L."/>
            <person name="Kong X."/>
            <person name="Jiao Y."/>
            <person name="Jia J."/>
        </authorList>
    </citation>
    <scope>NUCLEOTIDE SEQUENCE [LARGE SCALE GENOMIC DNA]</scope>
    <source>
        <strain evidence="2">cv. AL8/78</strain>
    </source>
</reference>